<accession>A0A1V9AD03</accession>
<evidence type="ECO:0000313" key="2">
    <source>
        <dbReference type="Proteomes" id="UP000192591"/>
    </source>
</evidence>
<comment type="caution">
    <text evidence="1">The sequence shown here is derived from an EMBL/GenBank/DDBJ whole genome shotgun (WGS) entry which is preliminary data.</text>
</comment>
<keyword evidence="2" id="KW-1185">Reference proteome</keyword>
<organism evidence="1 2">
    <name type="scientific">Saccharomonospora piscinae</name>
    <dbReference type="NCBI Taxonomy" id="687388"/>
    <lineage>
        <taxon>Bacteria</taxon>
        <taxon>Bacillati</taxon>
        <taxon>Actinomycetota</taxon>
        <taxon>Actinomycetes</taxon>
        <taxon>Pseudonocardiales</taxon>
        <taxon>Pseudonocardiaceae</taxon>
        <taxon>Saccharomonospora</taxon>
    </lineage>
</organism>
<dbReference type="STRING" id="1962155.B1813_02530"/>
<dbReference type="EMBL" id="MWIH01000002">
    <property type="protein sequence ID" value="OQO94961.1"/>
    <property type="molecule type" value="Genomic_DNA"/>
</dbReference>
<reference evidence="1 2" key="1">
    <citation type="submission" date="2017-02" db="EMBL/GenBank/DDBJ databases">
        <title>Draft genome of Saccharomonospora sp. 154.</title>
        <authorList>
            <person name="Alonso-Carmona G.S."/>
            <person name="De La Haba R."/>
            <person name="Vera-Gargallo B."/>
            <person name="Sandoval-Trujillo A.H."/>
            <person name="Ramirez-Duran N."/>
            <person name="Ventosa A."/>
        </authorList>
    </citation>
    <scope>NUCLEOTIDE SEQUENCE [LARGE SCALE GENOMIC DNA]</scope>
    <source>
        <strain evidence="1 2">LRS4.154</strain>
    </source>
</reference>
<name>A0A1V9AD03_SACPI</name>
<dbReference type="AlphaFoldDB" id="A0A1V9AD03"/>
<gene>
    <name evidence="1" type="ORF">B1813_02530</name>
</gene>
<proteinExistence type="predicted"/>
<dbReference type="RefSeq" id="WP_081190358.1">
    <property type="nucleotide sequence ID" value="NZ_MWIH01000002.1"/>
</dbReference>
<evidence type="ECO:0000313" key="1">
    <source>
        <dbReference type="EMBL" id="OQO94961.1"/>
    </source>
</evidence>
<sequence length="396" mass="41375">MDLPQLVVADYRSGRNHTVHGGTVRPLGSAVLAEHAGVLALPGGRSWAFVDDRGGALVVCDGDGCRRIPVAIPGEHLACDATGTHLVVTTGIGANSRAWSDVVTVVDVDSGESVRFRTRVGEPGIMVVSDQLDGEPSIVLRHREPGALEAIPLQRGLDAAPHVPRLTGEATTDVGDDGHGDVVDQQTGIAATATSRGLERFVVDHRVPRPIGVVPWPVPGRAFYLRFDPVTGRVVGVCRGGPTAPSDWTAWTNHLVDVDLSTGHTRSTPLPAGLAFRFALGGGRAAVATIHPDGDTLTIIDRSGPSMRAVRTESLPALSHPPVPGRLPWDPVGDSPAQRRAVALDPSGAVVAVTRGGDGQLHLIGEDGIDTITMPTPLDEGGHLYWQGSAADTVGR</sequence>
<dbReference type="Proteomes" id="UP000192591">
    <property type="component" value="Unassembled WGS sequence"/>
</dbReference>
<protein>
    <submittedName>
        <fullName evidence="1">Uncharacterized protein</fullName>
    </submittedName>
</protein>
<dbReference type="SUPFAM" id="SSF75011">
    <property type="entry name" value="3-carboxy-cis,cis-mucoante lactonizing enzyme"/>
    <property type="match status" value="1"/>
</dbReference>